<accession>A0ABR8S834</accession>
<evidence type="ECO:0000313" key="3">
    <source>
        <dbReference type="Proteomes" id="UP000634919"/>
    </source>
</evidence>
<keyword evidence="3" id="KW-1185">Reference proteome</keyword>
<reference evidence="2 3" key="1">
    <citation type="submission" date="2020-08" db="EMBL/GenBank/DDBJ databases">
        <title>A Genomic Blueprint of the Chicken Gut Microbiome.</title>
        <authorList>
            <person name="Gilroy R."/>
            <person name="Ravi A."/>
            <person name="Getino M."/>
            <person name="Pursley I."/>
            <person name="Horton D.L."/>
            <person name="Alikhan N.-F."/>
            <person name="Baker D."/>
            <person name="Gharbi K."/>
            <person name="Hall N."/>
            <person name="Watson M."/>
            <person name="Adriaenssens E.M."/>
            <person name="Foster-Nyarko E."/>
            <person name="Jarju S."/>
            <person name="Secka A."/>
            <person name="Antonio M."/>
            <person name="Oren A."/>
            <person name="Chaudhuri R."/>
            <person name="La Ragione R.M."/>
            <person name="Hildebrand F."/>
            <person name="Pallen M.J."/>
        </authorList>
    </citation>
    <scope>NUCLEOTIDE SEQUENCE [LARGE SCALE GENOMIC DNA]</scope>
    <source>
        <strain evidence="2 3">Sa2CVA6</strain>
    </source>
</reference>
<feature type="compositionally biased region" description="Low complexity" evidence="1">
    <location>
        <begin position="36"/>
        <end position="86"/>
    </location>
</feature>
<proteinExistence type="predicted"/>
<feature type="region of interest" description="Disordered" evidence="1">
    <location>
        <begin position="1"/>
        <end position="86"/>
    </location>
</feature>
<evidence type="ECO:0000256" key="1">
    <source>
        <dbReference type="SAM" id="MobiDB-lite"/>
    </source>
</evidence>
<evidence type="ECO:0008006" key="4">
    <source>
        <dbReference type="Google" id="ProtNLM"/>
    </source>
</evidence>
<organism evidence="2 3">
    <name type="scientific">Comamonas avium</name>
    <dbReference type="NCBI Taxonomy" id="2762231"/>
    <lineage>
        <taxon>Bacteria</taxon>
        <taxon>Pseudomonadati</taxon>
        <taxon>Pseudomonadota</taxon>
        <taxon>Betaproteobacteria</taxon>
        <taxon>Burkholderiales</taxon>
        <taxon>Comamonadaceae</taxon>
        <taxon>Comamonas</taxon>
    </lineage>
</organism>
<sequence>MTSAIPPTSALPIPPAAPSHTEGATGNASAGGPNFAASAQAATQGNASAPPSNTSTASSGQASTPAPSSAPAANTAAPAAPTAPVAPASGIASAAQVAQIVAATQAALSSSVNLSPQAQQAVKMDAFNQLVANLVNHIQSGSATLPANWPAAGVSPQLQAFVTALLQQATASQPLPQQLVSLQAWPTALTNAVLQLAGQAATAGNLSPALAATTAQAAQAAATDKTDIRLPQLQNWLVQQGSVQAADGERSFTLTLRVPVAWAQAQAALGTALPAGASPAAAGLSTIPGLLSGTPGGFSLGGLLALPFAGSVQQLSSGSMGLVMQPQLLPGSAAAVAAQAMRTSAILQLEFQPLAQAAQSAQMASVYMPAHMLPQDLQAMIQGRSTDPWLLMAQAEAEGHNKKQPRNANEQANFCNRAGCQYQGRAICAQPFCAEMNYLWSIDRAQRRTL</sequence>
<gene>
    <name evidence="2" type="ORF">H9646_03940</name>
</gene>
<dbReference type="RefSeq" id="WP_191722034.1">
    <property type="nucleotide sequence ID" value="NZ_JACSQK010000002.1"/>
</dbReference>
<comment type="caution">
    <text evidence="2">The sequence shown here is derived from an EMBL/GenBank/DDBJ whole genome shotgun (WGS) entry which is preliminary data.</text>
</comment>
<dbReference type="EMBL" id="JACSQK010000002">
    <property type="protein sequence ID" value="MBD7959623.1"/>
    <property type="molecule type" value="Genomic_DNA"/>
</dbReference>
<evidence type="ECO:0000313" key="2">
    <source>
        <dbReference type="EMBL" id="MBD7959623.1"/>
    </source>
</evidence>
<dbReference type="Proteomes" id="UP000634919">
    <property type="component" value="Unassembled WGS sequence"/>
</dbReference>
<name>A0ABR8S834_9BURK</name>
<protein>
    <recommendedName>
        <fullName evidence="4">Fe-S oxidoreductase</fullName>
    </recommendedName>
</protein>